<dbReference type="InterPro" id="IPR009057">
    <property type="entry name" value="Homeodomain-like_sf"/>
</dbReference>
<dbReference type="SUPFAM" id="SSF48498">
    <property type="entry name" value="Tetracyclin repressor-like, C-terminal domain"/>
    <property type="match status" value="1"/>
</dbReference>
<evidence type="ECO:0000256" key="2">
    <source>
        <dbReference type="PROSITE-ProRule" id="PRU00335"/>
    </source>
</evidence>
<dbReference type="InterPro" id="IPR036271">
    <property type="entry name" value="Tet_transcr_reg_TetR-rel_C_sf"/>
</dbReference>
<dbReference type="InterPro" id="IPR041678">
    <property type="entry name" value="TetR_C_16"/>
</dbReference>
<name>A0AAE3GEN4_9PSEU</name>
<dbReference type="InterPro" id="IPR050109">
    <property type="entry name" value="HTH-type_TetR-like_transc_reg"/>
</dbReference>
<dbReference type="PRINTS" id="PR00455">
    <property type="entry name" value="HTHTETR"/>
</dbReference>
<dbReference type="Proteomes" id="UP001206128">
    <property type="component" value="Unassembled WGS sequence"/>
</dbReference>
<dbReference type="PANTHER" id="PTHR30055:SF235">
    <property type="entry name" value="TRANSCRIPTIONAL REGULATORY PROTEIN"/>
    <property type="match status" value="1"/>
</dbReference>
<evidence type="ECO:0000313" key="4">
    <source>
        <dbReference type="EMBL" id="MCP2166338.1"/>
    </source>
</evidence>
<dbReference type="Gene3D" id="1.10.10.60">
    <property type="entry name" value="Homeodomain-like"/>
    <property type="match status" value="1"/>
</dbReference>
<proteinExistence type="predicted"/>
<evidence type="ECO:0000256" key="1">
    <source>
        <dbReference type="ARBA" id="ARBA00023125"/>
    </source>
</evidence>
<dbReference type="PANTHER" id="PTHR30055">
    <property type="entry name" value="HTH-TYPE TRANSCRIPTIONAL REGULATOR RUTR"/>
    <property type="match status" value="1"/>
</dbReference>
<feature type="domain" description="HTH tetR-type" evidence="3">
    <location>
        <begin position="1"/>
        <end position="56"/>
    </location>
</feature>
<dbReference type="SUPFAM" id="SSF46689">
    <property type="entry name" value="Homeodomain-like"/>
    <property type="match status" value="1"/>
</dbReference>
<sequence length="185" mass="19770">MLLAAAKQVFSEQGYTKATVRTIATRAGVDPAMVNHWFGGKERLFAEAVLDLPVTAEEVIGRVLHEFDGNPSGLGERIVRAFLTTWDSSEGGGFAALVRSVATHEAAAAILKDVFLNRVFDRIAEVTGPDQGQFRATLCATQLIGLGMIRYVAKFEPMASADIDTVVAAVAPTLQRYLTGDLTGG</sequence>
<dbReference type="InterPro" id="IPR001647">
    <property type="entry name" value="HTH_TetR"/>
</dbReference>
<dbReference type="PROSITE" id="PS50977">
    <property type="entry name" value="HTH_TETR_2"/>
    <property type="match status" value="1"/>
</dbReference>
<dbReference type="EMBL" id="JAMTCK010000007">
    <property type="protein sequence ID" value="MCP2166338.1"/>
    <property type="molecule type" value="Genomic_DNA"/>
</dbReference>
<dbReference type="GO" id="GO:0000976">
    <property type="term" value="F:transcription cis-regulatory region binding"/>
    <property type="evidence" value="ECO:0007669"/>
    <property type="project" value="TreeGrafter"/>
</dbReference>
<comment type="caution">
    <text evidence="4">The sequence shown here is derived from an EMBL/GenBank/DDBJ whole genome shotgun (WGS) entry which is preliminary data.</text>
</comment>
<dbReference type="AlphaFoldDB" id="A0AAE3GEN4"/>
<keyword evidence="1 2" id="KW-0238">DNA-binding</keyword>
<evidence type="ECO:0000259" key="3">
    <source>
        <dbReference type="PROSITE" id="PS50977"/>
    </source>
</evidence>
<accession>A0AAE3GEN4</accession>
<reference evidence="4" key="1">
    <citation type="submission" date="2022-06" db="EMBL/GenBank/DDBJ databases">
        <title>Genomic Encyclopedia of Archaeal and Bacterial Type Strains, Phase II (KMG-II): from individual species to whole genera.</title>
        <authorList>
            <person name="Goeker M."/>
        </authorList>
    </citation>
    <scope>NUCLEOTIDE SEQUENCE</scope>
    <source>
        <strain evidence="4">DSM 43935</strain>
    </source>
</reference>
<dbReference type="Pfam" id="PF17920">
    <property type="entry name" value="TetR_C_16"/>
    <property type="match status" value="1"/>
</dbReference>
<feature type="DNA-binding region" description="H-T-H motif" evidence="2">
    <location>
        <begin position="19"/>
        <end position="38"/>
    </location>
</feature>
<dbReference type="Pfam" id="PF00440">
    <property type="entry name" value="TetR_N"/>
    <property type="match status" value="1"/>
</dbReference>
<evidence type="ECO:0000313" key="5">
    <source>
        <dbReference type="Proteomes" id="UP001206128"/>
    </source>
</evidence>
<dbReference type="GO" id="GO:0003700">
    <property type="term" value="F:DNA-binding transcription factor activity"/>
    <property type="evidence" value="ECO:0007669"/>
    <property type="project" value="TreeGrafter"/>
</dbReference>
<keyword evidence="5" id="KW-1185">Reference proteome</keyword>
<organism evidence="4 5">
    <name type="scientific">Goodfellowiella coeruleoviolacea</name>
    <dbReference type="NCBI Taxonomy" id="334858"/>
    <lineage>
        <taxon>Bacteria</taxon>
        <taxon>Bacillati</taxon>
        <taxon>Actinomycetota</taxon>
        <taxon>Actinomycetes</taxon>
        <taxon>Pseudonocardiales</taxon>
        <taxon>Pseudonocardiaceae</taxon>
        <taxon>Goodfellowiella</taxon>
    </lineage>
</organism>
<protein>
    <submittedName>
        <fullName evidence="4">Transcriptional regulator, TetR family</fullName>
    </submittedName>
</protein>
<dbReference type="Gene3D" id="1.10.357.10">
    <property type="entry name" value="Tetracycline Repressor, domain 2"/>
    <property type="match status" value="1"/>
</dbReference>
<gene>
    <name evidence="4" type="ORF">LX83_003206</name>
</gene>